<dbReference type="GO" id="GO:0005739">
    <property type="term" value="C:mitochondrion"/>
    <property type="evidence" value="ECO:0007669"/>
    <property type="project" value="UniProtKB-SubCell"/>
</dbReference>
<organism evidence="7 8">
    <name type="scientific">Boothiomyces macroporosus</name>
    <dbReference type="NCBI Taxonomy" id="261099"/>
    <lineage>
        <taxon>Eukaryota</taxon>
        <taxon>Fungi</taxon>
        <taxon>Fungi incertae sedis</taxon>
        <taxon>Chytridiomycota</taxon>
        <taxon>Chytridiomycota incertae sedis</taxon>
        <taxon>Chytridiomycetes</taxon>
        <taxon>Rhizophydiales</taxon>
        <taxon>Terramycetaceae</taxon>
        <taxon>Boothiomyces</taxon>
    </lineage>
</organism>
<evidence type="ECO:0000259" key="6">
    <source>
        <dbReference type="PROSITE" id="PS51886"/>
    </source>
</evidence>
<feature type="domain" description="TLDc" evidence="6">
    <location>
        <begin position="134"/>
        <end position="281"/>
    </location>
</feature>
<protein>
    <recommendedName>
        <fullName evidence="4">Oxidation resistance protein 1</fullName>
    </recommendedName>
</protein>
<comment type="similarity">
    <text evidence="2">Belongs to the OXR1 family.</text>
</comment>
<comment type="caution">
    <text evidence="7">The sequence shown here is derived from an EMBL/GenBank/DDBJ whole genome shotgun (WGS) entry which is preliminary data.</text>
</comment>
<name>A0AAD5Y6F6_9FUNG</name>
<feature type="region of interest" description="Disordered" evidence="5">
    <location>
        <begin position="1"/>
        <end position="23"/>
    </location>
</feature>
<evidence type="ECO:0000313" key="7">
    <source>
        <dbReference type="EMBL" id="KAJ3258740.1"/>
    </source>
</evidence>
<keyword evidence="8" id="KW-1185">Reference proteome</keyword>
<proteinExistence type="inferred from homology"/>
<feature type="region of interest" description="Disordered" evidence="5">
    <location>
        <begin position="44"/>
        <end position="64"/>
    </location>
</feature>
<evidence type="ECO:0000313" key="8">
    <source>
        <dbReference type="Proteomes" id="UP001210925"/>
    </source>
</evidence>
<evidence type="ECO:0000256" key="5">
    <source>
        <dbReference type="SAM" id="MobiDB-lite"/>
    </source>
</evidence>
<feature type="compositionally biased region" description="Basic and acidic residues" evidence="5">
    <location>
        <begin position="44"/>
        <end position="57"/>
    </location>
</feature>
<evidence type="ECO:0000256" key="2">
    <source>
        <dbReference type="ARBA" id="ARBA00009540"/>
    </source>
</evidence>
<dbReference type="PROSITE" id="PS51886">
    <property type="entry name" value="TLDC"/>
    <property type="match status" value="1"/>
</dbReference>
<evidence type="ECO:0000256" key="1">
    <source>
        <dbReference type="ARBA" id="ARBA00004173"/>
    </source>
</evidence>
<comment type="subcellular location">
    <subcellularLocation>
        <location evidence="1">Mitochondrion</location>
    </subcellularLocation>
</comment>
<gene>
    <name evidence="7" type="ORF">HK103_003334</name>
</gene>
<dbReference type="PANTHER" id="PTHR23354:SF62">
    <property type="entry name" value="MUSTARD, ISOFORM V"/>
    <property type="match status" value="1"/>
</dbReference>
<dbReference type="EMBL" id="JADGKB010000024">
    <property type="protein sequence ID" value="KAJ3258740.1"/>
    <property type="molecule type" value="Genomic_DNA"/>
</dbReference>
<dbReference type="PANTHER" id="PTHR23354">
    <property type="entry name" value="NUCLEOLAR PROTEIN 7/ESTROGEN RECEPTOR COACTIVATOR-RELATED"/>
    <property type="match status" value="1"/>
</dbReference>
<evidence type="ECO:0000256" key="3">
    <source>
        <dbReference type="ARBA" id="ARBA00023128"/>
    </source>
</evidence>
<dbReference type="AlphaFoldDB" id="A0AAD5Y6F6"/>
<dbReference type="Pfam" id="PF07534">
    <property type="entry name" value="TLD"/>
    <property type="match status" value="1"/>
</dbReference>
<dbReference type="InterPro" id="IPR006571">
    <property type="entry name" value="TLDc_dom"/>
</dbReference>
<evidence type="ECO:0000256" key="4">
    <source>
        <dbReference type="ARBA" id="ARBA00040604"/>
    </source>
</evidence>
<dbReference type="SMART" id="SM00584">
    <property type="entry name" value="TLDc"/>
    <property type="match status" value="1"/>
</dbReference>
<reference evidence="7" key="1">
    <citation type="submission" date="2020-05" db="EMBL/GenBank/DDBJ databases">
        <title>Phylogenomic resolution of chytrid fungi.</title>
        <authorList>
            <person name="Stajich J.E."/>
            <person name="Amses K."/>
            <person name="Simmons R."/>
            <person name="Seto K."/>
            <person name="Myers J."/>
            <person name="Bonds A."/>
            <person name="Quandt C.A."/>
            <person name="Barry K."/>
            <person name="Liu P."/>
            <person name="Grigoriev I."/>
            <person name="Longcore J.E."/>
            <person name="James T.Y."/>
        </authorList>
    </citation>
    <scope>NUCLEOTIDE SEQUENCE</scope>
    <source>
        <strain evidence="7">PLAUS21</strain>
    </source>
</reference>
<sequence>MSTERSRDDLAINTDQDAKKDAPHSAPFLSLLYNTASNLLSHVVELEPEKDEEKQQSPDKAQPVDITHKKEPENFLSFIYDLAGLSTSPVGSPETSPVVQTPPEAESKKLVLFDASELEEFDFPEVLHEDYTQQNVYIPTHQELHHHLPPILQEASNVTLLYSLENHGISIHTLYHNTAEKGPCLVVIKDTNGQLFGAFSSEELHIQPGYYGNVSFGRCREKTFKCTTRLERMITTHGKFGLWIDDELNNGHSEKCETFNNEMLSSSTEYNIATLEVWGFVI</sequence>
<dbReference type="Proteomes" id="UP001210925">
    <property type="component" value="Unassembled WGS sequence"/>
</dbReference>
<keyword evidence="3" id="KW-0496">Mitochondrion</keyword>
<accession>A0AAD5Y6F6</accession>